<dbReference type="AlphaFoldDB" id="A0A6N9NM71"/>
<evidence type="ECO:0000256" key="1">
    <source>
        <dbReference type="ARBA" id="ARBA00004141"/>
    </source>
</evidence>
<gene>
    <name evidence="7" type="ORF">GQN54_06020</name>
</gene>
<feature type="transmembrane region" description="Helical" evidence="6">
    <location>
        <begin position="46"/>
        <end position="65"/>
    </location>
</feature>
<evidence type="ECO:0000256" key="5">
    <source>
        <dbReference type="ARBA" id="ARBA00023136"/>
    </source>
</evidence>
<dbReference type="PANTHER" id="PTHR11101:SF80">
    <property type="entry name" value="PHOSPHATE TRANSPORTER"/>
    <property type="match status" value="1"/>
</dbReference>
<dbReference type="PANTHER" id="PTHR11101">
    <property type="entry name" value="PHOSPHATE TRANSPORTER"/>
    <property type="match status" value="1"/>
</dbReference>
<protein>
    <submittedName>
        <fullName evidence="7">Inorganic phosphate transporter</fullName>
    </submittedName>
</protein>
<evidence type="ECO:0000256" key="3">
    <source>
        <dbReference type="ARBA" id="ARBA00022692"/>
    </source>
</evidence>
<feature type="transmembrane region" description="Helical" evidence="6">
    <location>
        <begin position="177"/>
        <end position="197"/>
    </location>
</feature>
<keyword evidence="5 6" id="KW-0472">Membrane</keyword>
<keyword evidence="8" id="KW-1185">Reference proteome</keyword>
<accession>A0A6N9NM71</accession>
<feature type="transmembrane region" description="Helical" evidence="6">
    <location>
        <begin position="77"/>
        <end position="97"/>
    </location>
</feature>
<keyword evidence="2" id="KW-0813">Transport</keyword>
<name>A0A6N9NM71_9FLAO</name>
<dbReference type="Pfam" id="PF01384">
    <property type="entry name" value="PHO4"/>
    <property type="match status" value="1"/>
</dbReference>
<feature type="transmembrane region" description="Helical" evidence="6">
    <location>
        <begin position="217"/>
        <end position="241"/>
    </location>
</feature>
<organism evidence="7 8">
    <name type="scientific">Acidiluteibacter ferrifornacis</name>
    <dbReference type="NCBI Taxonomy" id="2692424"/>
    <lineage>
        <taxon>Bacteria</taxon>
        <taxon>Pseudomonadati</taxon>
        <taxon>Bacteroidota</taxon>
        <taxon>Flavobacteriia</taxon>
        <taxon>Flavobacteriales</taxon>
        <taxon>Cryomorphaceae</taxon>
        <taxon>Acidiluteibacter</taxon>
    </lineage>
</organism>
<reference evidence="7 8" key="1">
    <citation type="submission" date="2019-12" db="EMBL/GenBank/DDBJ databases">
        <authorList>
            <person name="Zhao J."/>
        </authorList>
    </citation>
    <scope>NUCLEOTIDE SEQUENCE [LARGE SCALE GENOMIC DNA]</scope>
    <source>
        <strain evidence="7 8">S-15</strain>
    </source>
</reference>
<dbReference type="GO" id="GO:0016020">
    <property type="term" value="C:membrane"/>
    <property type="evidence" value="ECO:0007669"/>
    <property type="project" value="UniProtKB-SubCell"/>
</dbReference>
<keyword evidence="4 6" id="KW-1133">Transmembrane helix</keyword>
<feature type="transmembrane region" description="Helical" evidence="6">
    <location>
        <begin position="134"/>
        <end position="156"/>
    </location>
</feature>
<evidence type="ECO:0000256" key="6">
    <source>
        <dbReference type="SAM" id="Phobius"/>
    </source>
</evidence>
<evidence type="ECO:0000313" key="7">
    <source>
        <dbReference type="EMBL" id="NBG65665.1"/>
    </source>
</evidence>
<evidence type="ECO:0000313" key="8">
    <source>
        <dbReference type="Proteomes" id="UP000470771"/>
    </source>
</evidence>
<dbReference type="GO" id="GO:0035435">
    <property type="term" value="P:phosphate ion transmembrane transport"/>
    <property type="evidence" value="ECO:0007669"/>
    <property type="project" value="TreeGrafter"/>
</dbReference>
<proteinExistence type="predicted"/>
<dbReference type="GO" id="GO:0005315">
    <property type="term" value="F:phosphate transmembrane transporter activity"/>
    <property type="evidence" value="ECO:0007669"/>
    <property type="project" value="InterPro"/>
</dbReference>
<evidence type="ECO:0000256" key="2">
    <source>
        <dbReference type="ARBA" id="ARBA00022448"/>
    </source>
</evidence>
<sequence length="341" mass="36589">MVEIVSTLLIPFLLALFLSINMGASGTSTSFAAAYGADILKKKWIPILFGIMVIAGAFIGGKEVSLTLGEGILAPELFTPLYTSIILFTITISLFAANLMGVPQSTSQTTVLAIAGGAAALGELEVNTLFFEIIPMWFILPILAFTITYIVSKWIFPHIKTKSLEGDFEHIRSYQGLKIALIIASLYVAFSVGANNVANAAGPIASLFYNEFGIANYNGWSISMLALMIMAPFFGFGSYLLGFKVTRSAGKEIVDITPFYATLTSVIVASLLLYASIVKGVPTSLVQLNGACFIALSMTKTGKKSTFSNKTVKKFLTVWMVAPAFAFILTYGLTLIANLPL</sequence>
<dbReference type="EMBL" id="WWNE01000005">
    <property type="protein sequence ID" value="NBG65665.1"/>
    <property type="molecule type" value="Genomic_DNA"/>
</dbReference>
<feature type="transmembrane region" description="Helical" evidence="6">
    <location>
        <begin position="318"/>
        <end position="339"/>
    </location>
</feature>
<feature type="transmembrane region" description="Helical" evidence="6">
    <location>
        <begin position="253"/>
        <end position="275"/>
    </location>
</feature>
<keyword evidence="3 6" id="KW-0812">Transmembrane</keyword>
<comment type="subcellular location">
    <subcellularLocation>
        <location evidence="1">Membrane</location>
        <topology evidence="1">Multi-pass membrane protein</topology>
    </subcellularLocation>
</comment>
<dbReference type="Proteomes" id="UP000470771">
    <property type="component" value="Unassembled WGS sequence"/>
</dbReference>
<evidence type="ECO:0000256" key="4">
    <source>
        <dbReference type="ARBA" id="ARBA00022989"/>
    </source>
</evidence>
<comment type="caution">
    <text evidence="7">The sequence shown here is derived from an EMBL/GenBank/DDBJ whole genome shotgun (WGS) entry which is preliminary data.</text>
</comment>
<dbReference type="InterPro" id="IPR001204">
    <property type="entry name" value="Phos_transporter"/>
</dbReference>